<protein>
    <recommendedName>
        <fullName evidence="1">DUF11 domain-containing protein</fullName>
    </recommendedName>
</protein>
<dbReference type="RefSeq" id="WP_418764029.1">
    <property type="nucleotide sequence ID" value="NZ_CP017173.1"/>
</dbReference>
<reference evidence="2 3" key="1">
    <citation type="journal article" date="2019" name="Science">
        <title>Social genes are selection hotspots in kin groups of a soil microbe.</title>
        <authorList>
            <person name="Wielgoss S."/>
            <person name="Wolfensberger R."/>
            <person name="Sun L."/>
            <person name="Fiegna F."/>
            <person name="Velicer G.J."/>
        </authorList>
    </citation>
    <scope>NUCLEOTIDE SEQUENCE [LARGE SCALE GENOMIC DNA]</scope>
    <source>
        <strain evidence="2 3">MC3.5.9c15</strain>
    </source>
</reference>
<accession>A0AAE6FV29</accession>
<dbReference type="EMBL" id="CP017174">
    <property type="protein sequence ID" value="QDE65945.1"/>
    <property type="molecule type" value="Genomic_DNA"/>
</dbReference>
<evidence type="ECO:0000313" key="3">
    <source>
        <dbReference type="Proteomes" id="UP000320179"/>
    </source>
</evidence>
<organism evidence="2 3">
    <name type="scientific">Myxococcus xanthus</name>
    <dbReference type="NCBI Taxonomy" id="34"/>
    <lineage>
        <taxon>Bacteria</taxon>
        <taxon>Pseudomonadati</taxon>
        <taxon>Myxococcota</taxon>
        <taxon>Myxococcia</taxon>
        <taxon>Myxococcales</taxon>
        <taxon>Cystobacterineae</taxon>
        <taxon>Myxococcaceae</taxon>
        <taxon>Myxococcus</taxon>
    </lineage>
</organism>
<gene>
    <name evidence="2" type="ORF">BHS09_02400</name>
</gene>
<sequence length="104" mass="10273">MGSNLTLTLTVTNGGTRPEGQVFLSQLLPDGVTFVAVTSSQGGCQRNGSAVGCDLGALGASASLTVTVVLQPLSIGIITTSVEGTRSLVEIGPSPMSTGGSYSA</sequence>
<dbReference type="Proteomes" id="UP000320179">
    <property type="component" value="Chromosome"/>
</dbReference>
<proteinExistence type="predicted"/>
<feature type="domain" description="DUF11" evidence="1">
    <location>
        <begin position="2"/>
        <end position="83"/>
    </location>
</feature>
<dbReference type="Pfam" id="PF01345">
    <property type="entry name" value="DUF11"/>
    <property type="match status" value="1"/>
</dbReference>
<name>A0AAE6FV29_MYXXA</name>
<evidence type="ECO:0000259" key="1">
    <source>
        <dbReference type="Pfam" id="PF01345"/>
    </source>
</evidence>
<dbReference type="AlphaFoldDB" id="A0AAE6FV29"/>
<evidence type="ECO:0000313" key="2">
    <source>
        <dbReference type="EMBL" id="QDE65945.1"/>
    </source>
</evidence>
<dbReference type="InterPro" id="IPR001434">
    <property type="entry name" value="OmcB-like_DUF11"/>
</dbReference>